<dbReference type="PROSITE" id="PS51318">
    <property type="entry name" value="TAT"/>
    <property type="match status" value="1"/>
</dbReference>
<comment type="caution">
    <text evidence="5">The sequence shown here is derived from an EMBL/GenBank/DDBJ whole genome shotgun (WGS) entry which is preliminary data.</text>
</comment>
<dbReference type="SUPFAM" id="SSF53850">
    <property type="entry name" value="Periplasmic binding protein-like II"/>
    <property type="match status" value="1"/>
</dbReference>
<dbReference type="GO" id="GO:0015833">
    <property type="term" value="P:peptide transport"/>
    <property type="evidence" value="ECO:0007669"/>
    <property type="project" value="TreeGrafter"/>
</dbReference>
<dbReference type="RefSeq" id="WP_025047784.1">
    <property type="nucleotide sequence ID" value="NZ_CANMAK010000008.1"/>
</dbReference>
<dbReference type="OrthoDB" id="9803988at2"/>
<dbReference type="Gene3D" id="3.10.105.10">
    <property type="entry name" value="Dipeptide-binding Protein, Domain 3"/>
    <property type="match status" value="1"/>
</dbReference>
<accession>A0A2T6CCP4</accession>
<dbReference type="InterPro" id="IPR030678">
    <property type="entry name" value="Peptide/Ni-bd"/>
</dbReference>
<proteinExistence type="inferred from homology"/>
<comment type="subcellular location">
    <subcellularLocation>
        <location evidence="1">Periplasm</location>
    </subcellularLocation>
</comment>
<dbReference type="Pfam" id="PF00496">
    <property type="entry name" value="SBP_bac_5"/>
    <property type="match status" value="1"/>
</dbReference>
<dbReference type="PANTHER" id="PTHR30290">
    <property type="entry name" value="PERIPLASMIC BINDING COMPONENT OF ABC TRANSPORTER"/>
    <property type="match status" value="1"/>
</dbReference>
<evidence type="ECO:0000259" key="4">
    <source>
        <dbReference type="Pfam" id="PF00496"/>
    </source>
</evidence>
<evidence type="ECO:0000313" key="5">
    <source>
        <dbReference type="EMBL" id="PTX73274.1"/>
    </source>
</evidence>
<name>A0A2T6CCP4_9RHOB</name>
<dbReference type="GO" id="GO:0043190">
    <property type="term" value="C:ATP-binding cassette (ABC) transporter complex"/>
    <property type="evidence" value="ECO:0007669"/>
    <property type="project" value="InterPro"/>
</dbReference>
<keyword evidence="3" id="KW-0732">Signal</keyword>
<evidence type="ECO:0000256" key="1">
    <source>
        <dbReference type="ARBA" id="ARBA00004418"/>
    </source>
</evidence>
<dbReference type="InterPro" id="IPR039424">
    <property type="entry name" value="SBP_5"/>
</dbReference>
<evidence type="ECO:0000256" key="3">
    <source>
        <dbReference type="ARBA" id="ARBA00022729"/>
    </source>
</evidence>
<dbReference type="Gene3D" id="3.90.76.10">
    <property type="entry name" value="Dipeptide-binding Protein, Domain 1"/>
    <property type="match status" value="1"/>
</dbReference>
<dbReference type="GO" id="GO:0030288">
    <property type="term" value="C:outer membrane-bounded periplasmic space"/>
    <property type="evidence" value="ECO:0007669"/>
    <property type="project" value="UniProtKB-ARBA"/>
</dbReference>
<dbReference type="CDD" id="cd08503">
    <property type="entry name" value="PBP2_NikA_DppA_OppA_like_17"/>
    <property type="match status" value="1"/>
</dbReference>
<gene>
    <name evidence="5" type="ORF">C8N31_108183</name>
</gene>
<dbReference type="PIRSF" id="PIRSF002741">
    <property type="entry name" value="MppA"/>
    <property type="match status" value="1"/>
</dbReference>
<evidence type="ECO:0000256" key="2">
    <source>
        <dbReference type="ARBA" id="ARBA00005695"/>
    </source>
</evidence>
<protein>
    <submittedName>
        <fullName evidence="5">Peptide/nickel transport system substrate-binding protein</fullName>
    </submittedName>
</protein>
<dbReference type="Proteomes" id="UP000244092">
    <property type="component" value="Unassembled WGS sequence"/>
</dbReference>
<dbReference type="AlphaFoldDB" id="A0A2T6CCP4"/>
<sequence length="531" mass="58177">MNDQLNYLTEKVAKGLMTRREFVGRAAALGVTAAVANTMLATSAKADTPKRGGMMRIGSSGGESTNTQDPALTASEVPLNNLRAWGETLVEVDPNGELDYRMAESVEASADAKTWSFKIRKGIPFSNGKDMTPDDVMKTMERHSNEDSQSGALGIMKGIANMKVDGDNFVVELDTPNADLPFLMADYHLMIQPGGGMDNPGAGIGTGPYTIEIDEPGVRHAFKRRDDYWDSENRGWADEIEQLVLNDATARTAALQSGQVQIINRVDPKVAALLDRAPNLSVQSASGRGHYVFIMHIDTAPFDNNELRLALKYAIDRQEMVDKILRGYGSIGNDMPINASYPLFDESIPQREHSIEKAAEHYKKSGHDGSPIILRVADGAFPGAVDAAALFQQSAAKAGIPLEIKREPNDGYWSEVWNVQPFCASYWGGRPVQDQMYATAYLSTADWNDTRWKRDDFDALLNSAKAELDQGKRKAIYSQMGQMLRDEGGLILPMFNDFVAGVSNNVGGYVNDPNGPVMNNKSHIACWLKDA</sequence>
<dbReference type="PROSITE" id="PS01040">
    <property type="entry name" value="SBP_BACTERIAL_5"/>
    <property type="match status" value="1"/>
</dbReference>
<comment type="similarity">
    <text evidence="2">Belongs to the bacterial solute-binding protein 5 family.</text>
</comment>
<feature type="domain" description="Solute-binding protein family 5" evidence="4">
    <location>
        <begin position="100"/>
        <end position="448"/>
    </location>
</feature>
<dbReference type="GO" id="GO:1904680">
    <property type="term" value="F:peptide transmembrane transporter activity"/>
    <property type="evidence" value="ECO:0007669"/>
    <property type="project" value="TreeGrafter"/>
</dbReference>
<dbReference type="InterPro" id="IPR006311">
    <property type="entry name" value="TAT_signal"/>
</dbReference>
<reference evidence="5 6" key="1">
    <citation type="submission" date="2018-04" db="EMBL/GenBank/DDBJ databases">
        <title>Genomic Encyclopedia of Archaeal and Bacterial Type Strains, Phase II (KMG-II): from individual species to whole genera.</title>
        <authorList>
            <person name="Goeker M."/>
        </authorList>
    </citation>
    <scope>NUCLEOTIDE SEQUENCE [LARGE SCALE GENOMIC DNA]</scope>
    <source>
        <strain evidence="5 6">DSM 12244</strain>
    </source>
</reference>
<dbReference type="InterPro" id="IPR023765">
    <property type="entry name" value="SBP_5_CS"/>
</dbReference>
<evidence type="ECO:0000313" key="6">
    <source>
        <dbReference type="Proteomes" id="UP000244092"/>
    </source>
</evidence>
<organism evidence="5 6">
    <name type="scientific">Sulfitobacter mediterraneus</name>
    <dbReference type="NCBI Taxonomy" id="83219"/>
    <lineage>
        <taxon>Bacteria</taxon>
        <taxon>Pseudomonadati</taxon>
        <taxon>Pseudomonadota</taxon>
        <taxon>Alphaproteobacteria</taxon>
        <taxon>Rhodobacterales</taxon>
        <taxon>Roseobacteraceae</taxon>
        <taxon>Sulfitobacter</taxon>
    </lineage>
</organism>
<dbReference type="EMBL" id="QBKU01000008">
    <property type="protein sequence ID" value="PTX73274.1"/>
    <property type="molecule type" value="Genomic_DNA"/>
</dbReference>
<dbReference type="Gene3D" id="3.40.190.10">
    <property type="entry name" value="Periplasmic binding protein-like II"/>
    <property type="match status" value="1"/>
</dbReference>
<dbReference type="InterPro" id="IPR000914">
    <property type="entry name" value="SBP_5_dom"/>
</dbReference>